<dbReference type="OrthoDB" id="248387at2759"/>
<organism evidence="3">
    <name type="scientific">Salpingoeca rosetta (strain ATCC 50818 / BSB-021)</name>
    <dbReference type="NCBI Taxonomy" id="946362"/>
    <lineage>
        <taxon>Eukaryota</taxon>
        <taxon>Choanoflagellata</taxon>
        <taxon>Craspedida</taxon>
        <taxon>Salpingoecidae</taxon>
        <taxon>Salpingoeca</taxon>
    </lineage>
</organism>
<dbReference type="Gene3D" id="3.40.50.1820">
    <property type="entry name" value="alpha/beta hydrolase"/>
    <property type="match status" value="1"/>
</dbReference>
<name>F2UL91_SALR5</name>
<dbReference type="eggNOG" id="KOG2237">
    <property type="taxonomic scope" value="Eukaryota"/>
</dbReference>
<protein>
    <submittedName>
        <fullName evidence="2">Uncharacterized protein</fullName>
    </submittedName>
</protein>
<accession>F2UL91</accession>
<dbReference type="Proteomes" id="UP000007799">
    <property type="component" value="Unassembled WGS sequence"/>
</dbReference>
<keyword evidence="3" id="KW-1185">Reference proteome</keyword>
<dbReference type="RefSeq" id="XP_004989954.1">
    <property type="nucleotide sequence ID" value="XM_004989897.1"/>
</dbReference>
<evidence type="ECO:0000313" key="2">
    <source>
        <dbReference type="EMBL" id="EGD77890.1"/>
    </source>
</evidence>
<reference evidence="2" key="1">
    <citation type="submission" date="2009-08" db="EMBL/GenBank/DDBJ databases">
        <title>Annotation of Salpingoeca rosetta.</title>
        <authorList>
            <consortium name="The Broad Institute Genome Sequencing Platform"/>
            <person name="Russ C."/>
            <person name="Cuomo C."/>
            <person name="Burger G."/>
            <person name="Gray M.W."/>
            <person name="Holland P.W.H."/>
            <person name="King N."/>
            <person name="Lang F.B.F."/>
            <person name="Roger A.J."/>
            <person name="Ruiz-Trillo I."/>
            <person name="Young S.K."/>
            <person name="Zeng Q."/>
            <person name="Gargeya S."/>
            <person name="Alvarado L."/>
            <person name="Berlin A."/>
            <person name="Chapman S.B."/>
            <person name="Chen Z."/>
            <person name="Freedman E."/>
            <person name="Gellesch M."/>
            <person name="Goldberg J."/>
            <person name="Griggs A."/>
            <person name="Gujja S."/>
            <person name="Heilman E."/>
            <person name="Heiman D."/>
            <person name="Howarth C."/>
            <person name="Mehta T."/>
            <person name="Neiman D."/>
            <person name="Pearson M."/>
            <person name="Roberts A."/>
            <person name="Saif S."/>
            <person name="Shea T."/>
            <person name="Shenoy N."/>
            <person name="Sisk P."/>
            <person name="Stolte C."/>
            <person name="Sykes S."/>
            <person name="White J."/>
            <person name="Yandava C."/>
            <person name="Haas B."/>
            <person name="Nusbaum C."/>
            <person name="Birren B."/>
        </authorList>
    </citation>
    <scope>NUCLEOTIDE SEQUENCE [LARGE SCALE GENOMIC DNA]</scope>
    <source>
        <strain evidence="2">ATCC 50818</strain>
    </source>
</reference>
<dbReference type="SUPFAM" id="SSF50993">
    <property type="entry name" value="Peptidase/esterase 'gauge' domain"/>
    <property type="match status" value="1"/>
</dbReference>
<evidence type="ECO:0000256" key="1">
    <source>
        <dbReference type="ARBA" id="ARBA00005228"/>
    </source>
</evidence>
<dbReference type="AlphaFoldDB" id="F2UL91"/>
<dbReference type="KEGG" id="sre:PTSG_09524"/>
<dbReference type="PANTHER" id="PTHR11757">
    <property type="entry name" value="PROTEASE FAMILY S9A OLIGOPEPTIDASE"/>
    <property type="match status" value="1"/>
</dbReference>
<dbReference type="InterPro" id="IPR029058">
    <property type="entry name" value="AB_hydrolase_fold"/>
</dbReference>
<dbReference type="Gene3D" id="2.130.10.120">
    <property type="entry name" value="Prolyl oligopeptidase, N-terminal domain"/>
    <property type="match status" value="1"/>
</dbReference>
<dbReference type="GO" id="GO:0005794">
    <property type="term" value="C:Golgi apparatus"/>
    <property type="evidence" value="ECO:0007669"/>
    <property type="project" value="TreeGrafter"/>
</dbReference>
<evidence type="ECO:0000313" key="3">
    <source>
        <dbReference type="Proteomes" id="UP000007799"/>
    </source>
</evidence>
<dbReference type="GO" id="GO:0005856">
    <property type="term" value="C:cytoskeleton"/>
    <property type="evidence" value="ECO:0007669"/>
    <property type="project" value="TreeGrafter"/>
</dbReference>
<dbReference type="EMBL" id="GL832980">
    <property type="protein sequence ID" value="EGD77890.1"/>
    <property type="molecule type" value="Genomic_DNA"/>
</dbReference>
<dbReference type="InterPro" id="IPR051543">
    <property type="entry name" value="Serine_Peptidase_S9A"/>
</dbReference>
<dbReference type="GeneID" id="16070507"/>
<gene>
    <name evidence="2" type="ORF">PTSG_09524</name>
</gene>
<comment type="similarity">
    <text evidence="1">Belongs to the peptidase S9A family.</text>
</comment>
<dbReference type="InParanoid" id="F2UL91"/>
<dbReference type="PANTHER" id="PTHR11757:SF19">
    <property type="entry name" value="PROLYL ENDOPEPTIDASE-LIKE"/>
    <property type="match status" value="1"/>
</dbReference>
<sequence>MRLWDQVVSSVRGGPPRAERMLGYTMTCGTKSWTDEYHWLSDLANADVQAQLRREERYAKKVLLKPAGRLLDQLLRELYPQAHQDPDADAPADDAAPTTRLNGYAYDTVVDADGSLVEVRRRVTENGLGPQEVVLHHGTLAQVLGADSIAISSLKISPSNKLAACVVAHPDAANATSLVVFALPCTTNNTNTTNTSTSSSGNARKHVRAGDAMDIVVRVDGAVNMEFGFEGGNDCILYTIADNLNRPSSLYRLDLTDASAQPSLLQHDPDPRFFLDISMTKDGKYLTLNANSKTTSEVAALRTDKALTDGAVVLCPRGDCHYFVEVG</sequence>
<proteinExistence type="inferred from homology"/>